<dbReference type="Pfam" id="PF01507">
    <property type="entry name" value="PAPS_reduct"/>
    <property type="match status" value="1"/>
</dbReference>
<keyword evidence="9" id="KW-0067">ATP-binding</keyword>
<keyword evidence="7" id="KW-0547">Nucleotide-binding</keyword>
<dbReference type="RefSeq" id="XP_017986062.1">
    <property type="nucleotide sequence ID" value="XM_018130573.1"/>
</dbReference>
<name>A0A120K177_9SACH</name>
<evidence type="ECO:0000256" key="2">
    <source>
        <dbReference type="ARBA" id="ARBA00012393"/>
    </source>
</evidence>
<dbReference type="InterPro" id="IPR014729">
    <property type="entry name" value="Rossmann-like_a/b/a_fold"/>
</dbReference>
<comment type="pathway">
    <text evidence="1">Cofactor biosynthesis; FAD biosynthesis; FAD from FMN: step 1/1.</text>
</comment>
<dbReference type="EMBL" id="CP014242">
    <property type="protein sequence ID" value="AMD19066.1"/>
    <property type="molecule type" value="Genomic_DNA"/>
</dbReference>
<proteinExistence type="predicted"/>
<dbReference type="InterPro" id="IPR002500">
    <property type="entry name" value="PAPS_reduct_dom"/>
</dbReference>
<evidence type="ECO:0000256" key="7">
    <source>
        <dbReference type="ARBA" id="ARBA00022741"/>
    </source>
</evidence>
<dbReference type="PANTHER" id="PTHR23293:SF9">
    <property type="entry name" value="FAD SYNTHASE"/>
    <property type="match status" value="1"/>
</dbReference>
<dbReference type="SUPFAM" id="SSF52402">
    <property type="entry name" value="Adenine nucleotide alpha hydrolases-like"/>
    <property type="match status" value="1"/>
</dbReference>
<keyword evidence="15" id="KW-1185">Reference proteome</keyword>
<evidence type="ECO:0000313" key="15">
    <source>
        <dbReference type="Proteomes" id="UP000243052"/>
    </source>
</evidence>
<evidence type="ECO:0000256" key="11">
    <source>
        <dbReference type="ARBA" id="ARBA00031871"/>
    </source>
</evidence>
<feature type="domain" description="Phosphoadenosine phosphosulphate reductase" evidence="13">
    <location>
        <begin position="58"/>
        <end position="230"/>
    </location>
</feature>
<dbReference type="EC" id="2.7.7.2" evidence="2"/>
<dbReference type="GeneID" id="28722523"/>
<dbReference type="GO" id="GO:0003919">
    <property type="term" value="F:FMN adenylyltransferase activity"/>
    <property type="evidence" value="ECO:0007669"/>
    <property type="project" value="UniProtKB-EC"/>
</dbReference>
<evidence type="ECO:0000256" key="6">
    <source>
        <dbReference type="ARBA" id="ARBA00022695"/>
    </source>
</evidence>
<sequence length="311" mass="35953">MTYSLHLISQHCYNITASYLSIKCNNPVIQTTQNAITLTRLELLNNVLPCWNPFNGQISFSYNGGKDCQVLLIIYLSCLWEFFLDKVSDSQYDQKYHSIPLKKLPAVYIHNAQNFESLEHFIGSSVERYGLSLYESPKESAINMPQAFTEYLELFPNTKAIIIGIRHTDPYAENLKTIHKTDSNWPEFIRVQPLLHWDLENIWSFLLYSGEEICGLYSLGFTSLGSMDRTVRNPNLRIREDDSNSADQVSSLKNPFEWEIQHAYGKLNPEDKVNLSPITSPDREVIMWSSNESYYPGWYLTDNAKERAGRH</sequence>
<dbReference type="OrthoDB" id="270728at2759"/>
<evidence type="ECO:0000256" key="1">
    <source>
        <dbReference type="ARBA" id="ARBA00004726"/>
    </source>
</evidence>
<evidence type="ECO:0000256" key="4">
    <source>
        <dbReference type="ARBA" id="ARBA00022643"/>
    </source>
</evidence>
<organism evidence="14 15">
    <name type="scientific">Eremothecium sinecaudum</name>
    <dbReference type="NCBI Taxonomy" id="45286"/>
    <lineage>
        <taxon>Eukaryota</taxon>
        <taxon>Fungi</taxon>
        <taxon>Dikarya</taxon>
        <taxon>Ascomycota</taxon>
        <taxon>Saccharomycotina</taxon>
        <taxon>Saccharomycetes</taxon>
        <taxon>Saccharomycetales</taxon>
        <taxon>Saccharomycetaceae</taxon>
        <taxon>Eremothecium</taxon>
    </lineage>
</organism>
<comment type="catalytic activity">
    <reaction evidence="12">
        <text>FMN + ATP + H(+) = FAD + diphosphate</text>
        <dbReference type="Rhea" id="RHEA:17237"/>
        <dbReference type="ChEBI" id="CHEBI:15378"/>
        <dbReference type="ChEBI" id="CHEBI:30616"/>
        <dbReference type="ChEBI" id="CHEBI:33019"/>
        <dbReference type="ChEBI" id="CHEBI:57692"/>
        <dbReference type="ChEBI" id="CHEBI:58210"/>
        <dbReference type="EC" id="2.7.7.2"/>
    </reaction>
</comment>
<evidence type="ECO:0000256" key="8">
    <source>
        <dbReference type="ARBA" id="ARBA00022827"/>
    </source>
</evidence>
<evidence type="ECO:0000256" key="3">
    <source>
        <dbReference type="ARBA" id="ARBA00022630"/>
    </source>
</evidence>
<protein>
    <recommendedName>
        <fullName evidence="2">FAD synthase</fullName>
        <ecNumber evidence="2">2.7.7.2</ecNumber>
    </recommendedName>
    <alternativeName>
        <fullName evidence="10">FAD pyrophosphorylase</fullName>
    </alternativeName>
    <alternativeName>
        <fullName evidence="11">FMN adenylyltransferase</fullName>
    </alternativeName>
</protein>
<evidence type="ECO:0000313" key="14">
    <source>
        <dbReference type="EMBL" id="AMD19066.1"/>
    </source>
</evidence>
<dbReference type="Gene3D" id="3.40.50.620">
    <property type="entry name" value="HUPs"/>
    <property type="match status" value="1"/>
</dbReference>
<keyword evidence="3" id="KW-0285">Flavoprotein</keyword>
<dbReference type="PANTHER" id="PTHR23293">
    <property type="entry name" value="FAD SYNTHETASE-RELATED FMN ADENYLYLTRANSFERASE"/>
    <property type="match status" value="1"/>
</dbReference>
<dbReference type="AlphaFoldDB" id="A0A120K177"/>
<evidence type="ECO:0000256" key="10">
    <source>
        <dbReference type="ARBA" id="ARBA00031145"/>
    </source>
</evidence>
<gene>
    <name evidence="14" type="ORF">AW171_hschr2876</name>
</gene>
<dbReference type="Proteomes" id="UP000243052">
    <property type="component" value="Chromosome ii"/>
</dbReference>
<evidence type="ECO:0000256" key="5">
    <source>
        <dbReference type="ARBA" id="ARBA00022679"/>
    </source>
</evidence>
<dbReference type="GO" id="GO:0006747">
    <property type="term" value="P:FAD biosynthetic process"/>
    <property type="evidence" value="ECO:0007669"/>
    <property type="project" value="TreeGrafter"/>
</dbReference>
<evidence type="ECO:0000256" key="12">
    <source>
        <dbReference type="ARBA" id="ARBA00049494"/>
    </source>
</evidence>
<keyword evidence="8" id="KW-0274">FAD</keyword>
<dbReference type="GO" id="GO:0005524">
    <property type="term" value="F:ATP binding"/>
    <property type="evidence" value="ECO:0007669"/>
    <property type="project" value="UniProtKB-KW"/>
</dbReference>
<evidence type="ECO:0000259" key="13">
    <source>
        <dbReference type="Pfam" id="PF01507"/>
    </source>
</evidence>
<keyword evidence="4" id="KW-0288">FMN</keyword>
<keyword evidence="5" id="KW-0808">Transferase</keyword>
<keyword evidence="6" id="KW-0548">Nucleotidyltransferase</keyword>
<reference evidence="14 15" key="1">
    <citation type="submission" date="2016-01" db="EMBL/GenBank/DDBJ databases">
        <title>Genome sequence of the yeast Holleya sinecauda.</title>
        <authorList>
            <person name="Dietrich F.S."/>
        </authorList>
    </citation>
    <scope>NUCLEOTIDE SEQUENCE [LARGE SCALE GENOMIC DNA]</scope>
    <source>
        <strain evidence="14 15">ATCC 58844</strain>
    </source>
</reference>
<accession>A0A120K177</accession>
<dbReference type="STRING" id="45286.A0A120K177"/>
<evidence type="ECO:0000256" key="9">
    <source>
        <dbReference type="ARBA" id="ARBA00022840"/>
    </source>
</evidence>